<evidence type="ECO:0000313" key="3">
    <source>
        <dbReference type="Proteomes" id="UP001623348"/>
    </source>
</evidence>
<dbReference type="AlphaFoldDB" id="A0ABC9W183"/>
<feature type="region of interest" description="Disordered" evidence="1">
    <location>
        <begin position="1"/>
        <end position="24"/>
    </location>
</feature>
<dbReference type="EMBL" id="BAAFJT010000001">
    <property type="protein sequence ID" value="GAB0179253.1"/>
    <property type="molecule type" value="Genomic_DNA"/>
</dbReference>
<organism evidence="2 3">
    <name type="scientific">Grus japonensis</name>
    <name type="common">Japanese crane</name>
    <name type="synonym">Red-crowned crane</name>
    <dbReference type="NCBI Taxonomy" id="30415"/>
    <lineage>
        <taxon>Eukaryota</taxon>
        <taxon>Metazoa</taxon>
        <taxon>Chordata</taxon>
        <taxon>Craniata</taxon>
        <taxon>Vertebrata</taxon>
        <taxon>Euteleostomi</taxon>
        <taxon>Archelosauria</taxon>
        <taxon>Archosauria</taxon>
        <taxon>Dinosauria</taxon>
        <taxon>Saurischia</taxon>
        <taxon>Theropoda</taxon>
        <taxon>Coelurosauria</taxon>
        <taxon>Aves</taxon>
        <taxon>Neognathae</taxon>
        <taxon>Neoaves</taxon>
        <taxon>Gruiformes</taxon>
        <taxon>Gruidae</taxon>
        <taxon>Grus</taxon>
    </lineage>
</organism>
<evidence type="ECO:0000256" key="1">
    <source>
        <dbReference type="SAM" id="MobiDB-lite"/>
    </source>
</evidence>
<name>A0ABC9W183_GRUJA</name>
<evidence type="ECO:0000313" key="2">
    <source>
        <dbReference type="EMBL" id="GAB0179253.1"/>
    </source>
</evidence>
<dbReference type="Proteomes" id="UP001623348">
    <property type="component" value="Unassembled WGS sequence"/>
</dbReference>
<sequence>MPAASRRDGGAGAGGSSGFRCSPSPLAPRLRLRRESILPDQGLGKMYFEIGEEDAAFYNSFYPRSGLAIACVVQSNHFCYQLFLQRLQLALLIWNLCFSLSTWRAGNR</sequence>
<protein>
    <submittedName>
        <fullName evidence="2">Uncharacterized protein</fullName>
    </submittedName>
</protein>
<keyword evidence="3" id="KW-1185">Reference proteome</keyword>
<accession>A0ABC9W183</accession>
<reference evidence="2 3" key="1">
    <citation type="submission" date="2024-06" db="EMBL/GenBank/DDBJ databases">
        <title>The draft genome of Grus japonensis, version 3.</title>
        <authorList>
            <person name="Nabeshima K."/>
            <person name="Suzuki S."/>
            <person name="Onuma M."/>
        </authorList>
    </citation>
    <scope>NUCLEOTIDE SEQUENCE [LARGE SCALE GENOMIC DNA]</scope>
    <source>
        <strain evidence="2 3">451A</strain>
    </source>
</reference>
<proteinExistence type="predicted"/>
<comment type="caution">
    <text evidence="2">The sequence shown here is derived from an EMBL/GenBank/DDBJ whole genome shotgun (WGS) entry which is preliminary data.</text>
</comment>
<gene>
    <name evidence="2" type="ORF">GRJ2_000390600</name>
</gene>